<feature type="domain" description="TIR" evidence="1">
    <location>
        <begin position="1"/>
        <end position="89"/>
    </location>
</feature>
<comment type="caution">
    <text evidence="2">The sequence shown here is derived from an EMBL/GenBank/DDBJ whole genome shotgun (WGS) entry which is preliminary data.</text>
</comment>
<protein>
    <recommendedName>
        <fullName evidence="1">TIR domain-containing protein</fullName>
    </recommendedName>
</protein>
<dbReference type="Pfam" id="PF01582">
    <property type="entry name" value="TIR"/>
    <property type="match status" value="1"/>
</dbReference>
<dbReference type="Gene3D" id="3.40.50.10140">
    <property type="entry name" value="Toll/interleukin-1 receptor homology (TIR) domain"/>
    <property type="match status" value="1"/>
</dbReference>
<dbReference type="PANTHER" id="PTHR11017">
    <property type="entry name" value="LEUCINE-RICH REPEAT-CONTAINING PROTEIN"/>
    <property type="match status" value="1"/>
</dbReference>
<dbReference type="InterPro" id="IPR000157">
    <property type="entry name" value="TIR_dom"/>
</dbReference>
<dbReference type="EMBL" id="CAKMRJ010005412">
    <property type="protein sequence ID" value="CAH1440649.1"/>
    <property type="molecule type" value="Genomic_DNA"/>
</dbReference>
<dbReference type="InterPro" id="IPR044974">
    <property type="entry name" value="Disease_R_plants"/>
</dbReference>
<gene>
    <name evidence="2" type="ORF">LVIROSA_LOCUS26768</name>
</gene>
<reference evidence="2 3" key="1">
    <citation type="submission" date="2022-01" db="EMBL/GenBank/DDBJ databases">
        <authorList>
            <person name="Xiong W."/>
            <person name="Schranz E."/>
        </authorList>
    </citation>
    <scope>NUCLEOTIDE SEQUENCE [LARGE SCALE GENOMIC DNA]</scope>
</reference>
<evidence type="ECO:0000259" key="1">
    <source>
        <dbReference type="PROSITE" id="PS50104"/>
    </source>
</evidence>
<sequence>MTSGHIVIPIFYHVEPTHVRKQQSSFGDAMAKHKQTMEAEINVTKRSQRAQKMDRWNKALTEVANLKGNDVYGRTEFIEEIVKDIHRVLKQKKGKENILGLALDMHMLEKENCYSNPQRLEKRQKLDGLSLKDKRKPQFFRICNPDVL</sequence>
<name>A0AAU9NSI9_9ASTR</name>
<keyword evidence="3" id="KW-1185">Reference proteome</keyword>
<dbReference type="Proteomes" id="UP001157418">
    <property type="component" value="Unassembled WGS sequence"/>
</dbReference>
<evidence type="ECO:0000313" key="2">
    <source>
        <dbReference type="EMBL" id="CAH1440649.1"/>
    </source>
</evidence>
<dbReference type="GO" id="GO:0006952">
    <property type="term" value="P:defense response"/>
    <property type="evidence" value="ECO:0007669"/>
    <property type="project" value="InterPro"/>
</dbReference>
<dbReference type="PANTHER" id="PTHR11017:SF313">
    <property type="entry name" value="TIR DOMAIN, P-LOOP CONTAINING NUCLEOSIDE TRIPHOSPHATE HYDROLASE"/>
    <property type="match status" value="1"/>
</dbReference>
<dbReference type="PROSITE" id="PS50104">
    <property type="entry name" value="TIR"/>
    <property type="match status" value="1"/>
</dbReference>
<organism evidence="2 3">
    <name type="scientific">Lactuca virosa</name>
    <dbReference type="NCBI Taxonomy" id="75947"/>
    <lineage>
        <taxon>Eukaryota</taxon>
        <taxon>Viridiplantae</taxon>
        <taxon>Streptophyta</taxon>
        <taxon>Embryophyta</taxon>
        <taxon>Tracheophyta</taxon>
        <taxon>Spermatophyta</taxon>
        <taxon>Magnoliopsida</taxon>
        <taxon>eudicotyledons</taxon>
        <taxon>Gunneridae</taxon>
        <taxon>Pentapetalae</taxon>
        <taxon>asterids</taxon>
        <taxon>campanulids</taxon>
        <taxon>Asterales</taxon>
        <taxon>Asteraceae</taxon>
        <taxon>Cichorioideae</taxon>
        <taxon>Cichorieae</taxon>
        <taxon>Lactucinae</taxon>
        <taxon>Lactuca</taxon>
    </lineage>
</organism>
<dbReference type="GO" id="GO:0007165">
    <property type="term" value="P:signal transduction"/>
    <property type="evidence" value="ECO:0007669"/>
    <property type="project" value="InterPro"/>
</dbReference>
<dbReference type="AlphaFoldDB" id="A0AAU9NSI9"/>
<proteinExistence type="predicted"/>
<accession>A0AAU9NSI9</accession>
<dbReference type="InterPro" id="IPR035897">
    <property type="entry name" value="Toll_tir_struct_dom_sf"/>
</dbReference>
<dbReference type="SUPFAM" id="SSF52200">
    <property type="entry name" value="Toll/Interleukin receptor TIR domain"/>
    <property type="match status" value="1"/>
</dbReference>
<evidence type="ECO:0000313" key="3">
    <source>
        <dbReference type="Proteomes" id="UP001157418"/>
    </source>
</evidence>